<protein>
    <submittedName>
        <fullName evidence="2">COG5377 Phage-related protein, predicted endonuclease</fullName>
    </submittedName>
</protein>
<dbReference type="InterPro" id="IPR019080">
    <property type="entry name" value="YqaJ_viral_recombinase"/>
</dbReference>
<keyword evidence="2" id="KW-0255">Endonuclease</keyword>
<dbReference type="InterPro" id="IPR011335">
    <property type="entry name" value="Restrct_endonuc-II-like"/>
</dbReference>
<dbReference type="CDD" id="cd22343">
    <property type="entry name" value="PDDEXK_lambda_exonuclease-like"/>
    <property type="match status" value="1"/>
</dbReference>
<evidence type="ECO:0000259" key="1">
    <source>
        <dbReference type="Pfam" id="PF09588"/>
    </source>
</evidence>
<dbReference type="Gene3D" id="3.90.320.10">
    <property type="match status" value="1"/>
</dbReference>
<organism evidence="2">
    <name type="scientific">uncultured Caudovirales phage</name>
    <dbReference type="NCBI Taxonomy" id="2100421"/>
    <lineage>
        <taxon>Viruses</taxon>
        <taxon>Duplodnaviria</taxon>
        <taxon>Heunggongvirae</taxon>
        <taxon>Uroviricota</taxon>
        <taxon>Caudoviricetes</taxon>
        <taxon>Peduoviridae</taxon>
        <taxon>Maltschvirus</taxon>
        <taxon>Maltschvirus maltsch</taxon>
    </lineage>
</organism>
<accession>A0A6J5PL53</accession>
<dbReference type="InterPro" id="IPR011604">
    <property type="entry name" value="PDDEXK-like_dom_sf"/>
</dbReference>
<feature type="domain" description="YqaJ viral recombinase" evidence="1">
    <location>
        <begin position="5"/>
        <end position="137"/>
    </location>
</feature>
<name>A0A6J5PL53_9CAUD</name>
<dbReference type="PANTHER" id="PTHR46609:SF6">
    <property type="entry name" value="EXONUCLEASE, PHAGE-TYPE_RECB, C-TERMINAL DOMAIN-CONTAINING PROTEIN-RELATED"/>
    <property type="match status" value="1"/>
</dbReference>
<keyword evidence="2" id="KW-0540">Nuclease</keyword>
<dbReference type="SUPFAM" id="SSF52980">
    <property type="entry name" value="Restriction endonuclease-like"/>
    <property type="match status" value="1"/>
</dbReference>
<dbReference type="Pfam" id="PF09588">
    <property type="entry name" value="YqaJ"/>
    <property type="match status" value="1"/>
</dbReference>
<reference evidence="2" key="1">
    <citation type="submission" date="2020-05" db="EMBL/GenBank/DDBJ databases">
        <authorList>
            <person name="Chiriac C."/>
            <person name="Salcher M."/>
            <person name="Ghai R."/>
            <person name="Kavagutti S V."/>
        </authorList>
    </citation>
    <scope>NUCLEOTIDE SEQUENCE</scope>
</reference>
<sequence length="282" mass="31501">MERNEWLLNRRKGLGASDIPAIMKVSPWSTPYQLFCDKVSTEPPVDNGNWATARGNTLEPIARARYELESGLEFPATLAVHKDVPYFMASLDGYNAEHNFILEIKCPGAADHATAVSGAVPEKYFPQLQHQLMVTGAAECHYVSYDGAESLALVVVKPNYEYIAAMVEKEHAFWKLVTDGTPPELCDADVKVIDHLGLHDLANKYIELDAESKAIDIEMKKLRELILADEEITSHPRCLIGRLNVTRSYRAGTIDYSKIEGVDFEAYRKKGTTTVTITIKKL</sequence>
<keyword evidence="2" id="KW-0378">Hydrolase</keyword>
<gene>
    <name evidence="2" type="ORF">UFOVP901_16</name>
</gene>
<dbReference type="InterPro" id="IPR051703">
    <property type="entry name" value="NF-kappa-B_Signaling_Reg"/>
</dbReference>
<dbReference type="EMBL" id="LR796852">
    <property type="protein sequence ID" value="CAB4169908.1"/>
    <property type="molecule type" value="Genomic_DNA"/>
</dbReference>
<evidence type="ECO:0000313" key="2">
    <source>
        <dbReference type="EMBL" id="CAB4169908.1"/>
    </source>
</evidence>
<dbReference type="PANTHER" id="PTHR46609">
    <property type="entry name" value="EXONUCLEASE, PHAGE-TYPE/RECB, C-TERMINAL DOMAIN-CONTAINING PROTEIN"/>
    <property type="match status" value="1"/>
</dbReference>
<dbReference type="NCBIfam" id="TIGR03033">
    <property type="entry name" value="phage_rel_nuc"/>
    <property type="match status" value="1"/>
</dbReference>
<proteinExistence type="predicted"/>
<dbReference type="InterPro" id="IPR017482">
    <property type="entry name" value="Lambda-type_endonuclease"/>
</dbReference>
<dbReference type="GO" id="GO:0004519">
    <property type="term" value="F:endonuclease activity"/>
    <property type="evidence" value="ECO:0007669"/>
    <property type="project" value="UniProtKB-KW"/>
</dbReference>